<keyword evidence="1" id="KW-0732">Signal</keyword>
<protein>
    <recommendedName>
        <fullName evidence="4">Lipoprotein</fullName>
    </recommendedName>
</protein>
<dbReference type="RefSeq" id="WP_251873401.1">
    <property type="nucleotide sequence ID" value="NZ_CP098755.1"/>
</dbReference>
<reference evidence="2" key="1">
    <citation type="submission" date="2022-06" db="EMBL/GenBank/DDBJ databases">
        <title>Genome sequencing of Brevibacillus sp. BB3-R1.</title>
        <authorList>
            <person name="Heo J."/>
            <person name="Lee D."/>
            <person name="Won M."/>
            <person name="Han B.-H."/>
            <person name="Hong S.-B."/>
            <person name="Kwon S.-W."/>
        </authorList>
    </citation>
    <scope>NUCLEOTIDE SEQUENCE</scope>
    <source>
        <strain evidence="2">BB3-R1</strain>
    </source>
</reference>
<keyword evidence="3" id="KW-1185">Reference proteome</keyword>
<sequence>MRRALLFLIVASFAFLLMTGCSEQPYDIAKNSLKIEEESFERLREVVQTAENDAKGLGYEVNVVSLPDPRVIYQDGKMVGAYFVRAATKSLKDPKEDVTIWYYFSAEKELMVRMPIGENQELYDKYEIRPENLAF</sequence>
<evidence type="ECO:0008006" key="4">
    <source>
        <dbReference type="Google" id="ProtNLM"/>
    </source>
</evidence>
<evidence type="ECO:0000313" key="2">
    <source>
        <dbReference type="EMBL" id="USG66279.1"/>
    </source>
</evidence>
<accession>A0ABY4WHD8</accession>
<dbReference type="PROSITE" id="PS51257">
    <property type="entry name" value="PROKAR_LIPOPROTEIN"/>
    <property type="match status" value="1"/>
</dbReference>
<name>A0ABY4WHD8_9BACL</name>
<dbReference type="InterPro" id="IPR022119">
    <property type="entry name" value="Peptidase_C71"/>
</dbReference>
<gene>
    <name evidence="2" type="ORF">NDK47_02805</name>
</gene>
<feature type="chain" id="PRO_5045189184" description="Lipoprotein" evidence="1">
    <location>
        <begin position="24"/>
        <end position="135"/>
    </location>
</feature>
<organism evidence="2 3">
    <name type="scientific">Brevibacillus ruminantium</name>
    <dbReference type="NCBI Taxonomy" id="2950604"/>
    <lineage>
        <taxon>Bacteria</taxon>
        <taxon>Bacillati</taxon>
        <taxon>Bacillota</taxon>
        <taxon>Bacilli</taxon>
        <taxon>Bacillales</taxon>
        <taxon>Paenibacillaceae</taxon>
        <taxon>Brevibacillus</taxon>
    </lineage>
</organism>
<evidence type="ECO:0000313" key="3">
    <source>
        <dbReference type="Proteomes" id="UP001056500"/>
    </source>
</evidence>
<dbReference type="Pfam" id="PF12386">
    <property type="entry name" value="Peptidase_C71"/>
    <property type="match status" value="1"/>
</dbReference>
<proteinExistence type="predicted"/>
<dbReference type="EMBL" id="CP098755">
    <property type="protein sequence ID" value="USG66279.1"/>
    <property type="molecule type" value="Genomic_DNA"/>
</dbReference>
<dbReference type="Proteomes" id="UP001056500">
    <property type="component" value="Chromosome"/>
</dbReference>
<evidence type="ECO:0000256" key="1">
    <source>
        <dbReference type="SAM" id="SignalP"/>
    </source>
</evidence>
<feature type="signal peptide" evidence="1">
    <location>
        <begin position="1"/>
        <end position="23"/>
    </location>
</feature>